<name>A0ACB9PKA6_BAUVA</name>
<proteinExistence type="predicted"/>
<evidence type="ECO:0000313" key="1">
    <source>
        <dbReference type="EMBL" id="KAI4348818.1"/>
    </source>
</evidence>
<accession>A0ACB9PKA6</accession>
<sequence length="84" mass="9498">MGIFFLDSFSILPRLEDGIGSVKFLRGKKFFITGATGFLANVLIEKILRTEPDVGKMYLLIKAKNKQAAMQNEIVNTELFKCLR</sequence>
<organism evidence="1 2">
    <name type="scientific">Bauhinia variegata</name>
    <name type="common">Purple orchid tree</name>
    <name type="synonym">Phanera variegata</name>
    <dbReference type="NCBI Taxonomy" id="167791"/>
    <lineage>
        <taxon>Eukaryota</taxon>
        <taxon>Viridiplantae</taxon>
        <taxon>Streptophyta</taxon>
        <taxon>Embryophyta</taxon>
        <taxon>Tracheophyta</taxon>
        <taxon>Spermatophyta</taxon>
        <taxon>Magnoliopsida</taxon>
        <taxon>eudicotyledons</taxon>
        <taxon>Gunneridae</taxon>
        <taxon>Pentapetalae</taxon>
        <taxon>rosids</taxon>
        <taxon>fabids</taxon>
        <taxon>Fabales</taxon>
        <taxon>Fabaceae</taxon>
        <taxon>Cercidoideae</taxon>
        <taxon>Cercideae</taxon>
        <taxon>Bauhiniinae</taxon>
        <taxon>Bauhinia</taxon>
    </lineage>
</organism>
<dbReference type="EMBL" id="CM039429">
    <property type="protein sequence ID" value="KAI4348818.1"/>
    <property type="molecule type" value="Genomic_DNA"/>
</dbReference>
<gene>
    <name evidence="1" type="ORF">L6164_009494</name>
</gene>
<evidence type="ECO:0000313" key="2">
    <source>
        <dbReference type="Proteomes" id="UP000828941"/>
    </source>
</evidence>
<keyword evidence="2" id="KW-1185">Reference proteome</keyword>
<protein>
    <submittedName>
        <fullName evidence="1">Uncharacterized protein</fullName>
    </submittedName>
</protein>
<comment type="caution">
    <text evidence="1">The sequence shown here is derived from an EMBL/GenBank/DDBJ whole genome shotgun (WGS) entry which is preliminary data.</text>
</comment>
<dbReference type="Proteomes" id="UP000828941">
    <property type="component" value="Chromosome 4"/>
</dbReference>
<reference evidence="1 2" key="1">
    <citation type="journal article" date="2022" name="DNA Res.">
        <title>Chromosomal-level genome assembly of the orchid tree Bauhinia variegata (Leguminosae; Cercidoideae) supports the allotetraploid origin hypothesis of Bauhinia.</title>
        <authorList>
            <person name="Zhong Y."/>
            <person name="Chen Y."/>
            <person name="Zheng D."/>
            <person name="Pang J."/>
            <person name="Liu Y."/>
            <person name="Luo S."/>
            <person name="Meng S."/>
            <person name="Qian L."/>
            <person name="Wei D."/>
            <person name="Dai S."/>
            <person name="Zhou R."/>
        </authorList>
    </citation>
    <scope>NUCLEOTIDE SEQUENCE [LARGE SCALE GENOMIC DNA]</scope>
    <source>
        <strain evidence="1">BV-YZ2020</strain>
    </source>
</reference>